<feature type="chain" id="PRO_5045744192" description="Lipoprotein" evidence="1">
    <location>
        <begin position="28"/>
        <end position="162"/>
    </location>
</feature>
<accession>A0ABN2KWL5</accession>
<evidence type="ECO:0000256" key="1">
    <source>
        <dbReference type="SAM" id="SignalP"/>
    </source>
</evidence>
<gene>
    <name evidence="2" type="ORF">GCM10009747_31090</name>
</gene>
<keyword evidence="1" id="KW-0732">Signal</keyword>
<feature type="signal peptide" evidence="1">
    <location>
        <begin position="1"/>
        <end position="27"/>
    </location>
</feature>
<organism evidence="2 3">
    <name type="scientific">Agromyces humatus</name>
    <dbReference type="NCBI Taxonomy" id="279573"/>
    <lineage>
        <taxon>Bacteria</taxon>
        <taxon>Bacillati</taxon>
        <taxon>Actinomycetota</taxon>
        <taxon>Actinomycetes</taxon>
        <taxon>Micrococcales</taxon>
        <taxon>Microbacteriaceae</taxon>
        <taxon>Agromyces</taxon>
    </lineage>
</organism>
<dbReference type="PROSITE" id="PS51257">
    <property type="entry name" value="PROKAR_LIPOPROTEIN"/>
    <property type="match status" value="1"/>
</dbReference>
<proteinExistence type="predicted"/>
<reference evidence="2 3" key="1">
    <citation type="journal article" date="2019" name="Int. J. Syst. Evol. Microbiol.">
        <title>The Global Catalogue of Microorganisms (GCM) 10K type strain sequencing project: providing services to taxonomists for standard genome sequencing and annotation.</title>
        <authorList>
            <consortium name="The Broad Institute Genomics Platform"/>
            <consortium name="The Broad Institute Genome Sequencing Center for Infectious Disease"/>
            <person name="Wu L."/>
            <person name="Ma J."/>
        </authorList>
    </citation>
    <scope>NUCLEOTIDE SEQUENCE [LARGE SCALE GENOMIC DNA]</scope>
    <source>
        <strain evidence="2 3">JCM 14319</strain>
    </source>
</reference>
<evidence type="ECO:0000313" key="2">
    <source>
        <dbReference type="EMBL" id="GAA1768084.1"/>
    </source>
</evidence>
<protein>
    <recommendedName>
        <fullName evidence="4">Lipoprotein</fullName>
    </recommendedName>
</protein>
<evidence type="ECO:0000313" key="3">
    <source>
        <dbReference type="Proteomes" id="UP001500506"/>
    </source>
</evidence>
<sequence length="162" mass="16926">MVDQKKLASTSALLSVVVLLMSGCASQTEAPAGSTPSPERVFTDPDCGAFGIVESAPDLGAESRREVLEVMIRGQQRALSESPGAESIFGFTPEDALMALEAALTVLPDVEKGVDPDATVTVPAVNDAGTYLGEFVIRSQNGKYVFDTILIAHEGGIPCPTE</sequence>
<keyword evidence="3" id="KW-1185">Reference proteome</keyword>
<dbReference type="RefSeq" id="WP_232499320.1">
    <property type="nucleotide sequence ID" value="NZ_BAAANH010000007.1"/>
</dbReference>
<evidence type="ECO:0008006" key="4">
    <source>
        <dbReference type="Google" id="ProtNLM"/>
    </source>
</evidence>
<dbReference type="EMBL" id="BAAANH010000007">
    <property type="protein sequence ID" value="GAA1768084.1"/>
    <property type="molecule type" value="Genomic_DNA"/>
</dbReference>
<comment type="caution">
    <text evidence="2">The sequence shown here is derived from an EMBL/GenBank/DDBJ whole genome shotgun (WGS) entry which is preliminary data.</text>
</comment>
<name>A0ABN2KWL5_9MICO</name>
<dbReference type="Proteomes" id="UP001500506">
    <property type="component" value="Unassembled WGS sequence"/>
</dbReference>